<comment type="subcellular location">
    <subcellularLocation>
        <location evidence="1">Golgi apparatus</location>
        <location evidence="1">trans-Golgi network membrane</location>
        <topology evidence="1">Multi-pass membrane protein</topology>
    </subcellularLocation>
</comment>
<feature type="transmembrane region" description="Helical" evidence="10">
    <location>
        <begin position="346"/>
        <end position="369"/>
    </location>
</feature>
<dbReference type="GO" id="GO:0005794">
    <property type="term" value="C:Golgi apparatus"/>
    <property type="evidence" value="ECO:0007669"/>
    <property type="project" value="UniProtKB-SubCell"/>
</dbReference>
<dbReference type="Pfam" id="PF01529">
    <property type="entry name" value="DHHC"/>
    <property type="match status" value="1"/>
</dbReference>
<accession>A0A0B7A792</accession>
<feature type="transmembrane region" description="Helical" evidence="10">
    <location>
        <begin position="108"/>
        <end position="128"/>
    </location>
</feature>
<feature type="transmembrane region" description="Helical" evidence="10">
    <location>
        <begin position="301"/>
        <end position="323"/>
    </location>
</feature>
<dbReference type="EC" id="2.3.1.225" evidence="10"/>
<feature type="compositionally biased region" description="Polar residues" evidence="11">
    <location>
        <begin position="238"/>
        <end position="255"/>
    </location>
</feature>
<comment type="similarity">
    <text evidence="10">Belongs to the DHHC palmitoyltransferase family.</text>
</comment>
<name>A0A0B7A792_9EUPU</name>
<keyword evidence="7" id="KW-0564">Palmitate</keyword>
<feature type="region of interest" description="Disordered" evidence="11">
    <location>
        <begin position="238"/>
        <end position="262"/>
    </location>
</feature>
<proteinExistence type="inferred from homology"/>
<dbReference type="InterPro" id="IPR039859">
    <property type="entry name" value="PFA4/ZDH16/20/ERF2-like"/>
</dbReference>
<dbReference type="InterPro" id="IPR001594">
    <property type="entry name" value="Palmitoyltrfase_DHHC"/>
</dbReference>
<dbReference type="AlphaFoldDB" id="A0A0B7A792"/>
<evidence type="ECO:0000256" key="2">
    <source>
        <dbReference type="ARBA" id="ARBA00022679"/>
    </source>
</evidence>
<evidence type="ECO:0000256" key="3">
    <source>
        <dbReference type="ARBA" id="ARBA00022692"/>
    </source>
</evidence>
<feature type="transmembrane region" description="Helical" evidence="10">
    <location>
        <begin position="140"/>
        <end position="161"/>
    </location>
</feature>
<evidence type="ECO:0000256" key="4">
    <source>
        <dbReference type="ARBA" id="ARBA00022989"/>
    </source>
</evidence>
<dbReference type="GO" id="GO:0019706">
    <property type="term" value="F:protein-cysteine S-palmitoyltransferase activity"/>
    <property type="evidence" value="ECO:0007669"/>
    <property type="project" value="UniProtKB-EC"/>
</dbReference>
<keyword evidence="4 10" id="KW-1133">Transmembrane helix</keyword>
<evidence type="ECO:0000256" key="7">
    <source>
        <dbReference type="ARBA" id="ARBA00023139"/>
    </source>
</evidence>
<dbReference type="PROSITE" id="PS50216">
    <property type="entry name" value="DHHC"/>
    <property type="match status" value="1"/>
</dbReference>
<comment type="catalytic activity">
    <reaction evidence="10">
        <text>L-cysteinyl-[protein] + hexadecanoyl-CoA = S-hexadecanoyl-L-cysteinyl-[protein] + CoA</text>
        <dbReference type="Rhea" id="RHEA:36683"/>
        <dbReference type="Rhea" id="RHEA-COMP:10131"/>
        <dbReference type="Rhea" id="RHEA-COMP:11032"/>
        <dbReference type="ChEBI" id="CHEBI:29950"/>
        <dbReference type="ChEBI" id="CHEBI:57287"/>
        <dbReference type="ChEBI" id="CHEBI:57379"/>
        <dbReference type="ChEBI" id="CHEBI:74151"/>
        <dbReference type="EC" id="2.3.1.225"/>
    </reaction>
</comment>
<evidence type="ECO:0000256" key="6">
    <source>
        <dbReference type="ARBA" id="ARBA00023136"/>
    </source>
</evidence>
<protein>
    <recommendedName>
        <fullName evidence="10">Palmitoyltransferase</fullName>
        <ecNumber evidence="10">2.3.1.225</ecNumber>
    </recommendedName>
</protein>
<dbReference type="PANTHER" id="PTHR22883:SF475">
    <property type="entry name" value="PALMITOYLTRANSFERASE ZDHHC23"/>
    <property type="match status" value="1"/>
</dbReference>
<evidence type="ECO:0000256" key="1">
    <source>
        <dbReference type="ARBA" id="ARBA00004166"/>
    </source>
</evidence>
<reference evidence="13" key="1">
    <citation type="submission" date="2014-12" db="EMBL/GenBank/DDBJ databases">
        <title>Insight into the proteome of Arion vulgaris.</title>
        <authorList>
            <person name="Aradska J."/>
            <person name="Bulat T."/>
            <person name="Smidak R."/>
            <person name="Sarate P."/>
            <person name="Gangsoo J."/>
            <person name="Sialana F."/>
            <person name="Bilban M."/>
            <person name="Lubec G."/>
        </authorList>
    </citation>
    <scope>NUCLEOTIDE SEQUENCE</scope>
    <source>
        <tissue evidence="13">Skin</tissue>
    </source>
</reference>
<evidence type="ECO:0000256" key="8">
    <source>
        <dbReference type="ARBA" id="ARBA00023288"/>
    </source>
</evidence>
<dbReference type="GO" id="GO:0006612">
    <property type="term" value="P:protein targeting to membrane"/>
    <property type="evidence" value="ECO:0007669"/>
    <property type="project" value="TreeGrafter"/>
</dbReference>
<keyword evidence="5" id="KW-0333">Golgi apparatus</keyword>
<sequence>MSNKSSRAGLSSSVNESLCCCEYRNMHGERSHLLAICCDCEALDETFDRIFKCERVPDSTIDRMLNTISDRCRLPTCFGRGAVKLRPDVITPAIVVPGSLILATLHPVMTVLCFLFMPLFIVTFHALWRRSDKNRRSLFFFSWGVTSVITSYLVFQCFVVAFREVLLWEILTVFTSVMIMFYLLYQAKRDPDLLIVSSKSRPSHKRTPSNPPISVSSPFNDEITGQEMEHKFPDNQLSSVSVETSGNNSSVNWTDSRSKGGKSDLPARTGYCKICESYIAVRDHHCVWIDSCVGASNHRSFLLAMILFVLTGMYSIHLTFTTICTPKMYFDWFLLPNDCRWLYNDFLTSICFVTGIYCIIVTSLMYLGLVYQSILISQNVTSHELAQARRQGLTKCIFFVPNNPNNQGILRNWLEFWLLSSRNGANRTTV</sequence>
<feature type="domain" description="Palmitoyltransferase DHHC" evidence="12">
    <location>
        <begin position="265"/>
        <end position="386"/>
    </location>
</feature>
<keyword evidence="8" id="KW-0449">Lipoprotein</keyword>
<evidence type="ECO:0000313" key="13">
    <source>
        <dbReference type="EMBL" id="CEK76849.1"/>
    </source>
</evidence>
<evidence type="ECO:0000256" key="10">
    <source>
        <dbReference type="RuleBase" id="RU079119"/>
    </source>
</evidence>
<keyword evidence="3 10" id="KW-0812">Transmembrane</keyword>
<evidence type="ECO:0000256" key="9">
    <source>
        <dbReference type="ARBA" id="ARBA00023315"/>
    </source>
</evidence>
<comment type="domain">
    <text evidence="10">The DHHC domain is required for palmitoyltransferase activity.</text>
</comment>
<keyword evidence="6 10" id="KW-0472">Membrane</keyword>
<organism evidence="13">
    <name type="scientific">Arion vulgaris</name>
    <dbReference type="NCBI Taxonomy" id="1028688"/>
    <lineage>
        <taxon>Eukaryota</taxon>
        <taxon>Metazoa</taxon>
        <taxon>Spiralia</taxon>
        <taxon>Lophotrochozoa</taxon>
        <taxon>Mollusca</taxon>
        <taxon>Gastropoda</taxon>
        <taxon>Heterobranchia</taxon>
        <taxon>Euthyneura</taxon>
        <taxon>Panpulmonata</taxon>
        <taxon>Eupulmonata</taxon>
        <taxon>Stylommatophora</taxon>
        <taxon>Helicina</taxon>
        <taxon>Arionoidea</taxon>
        <taxon>Arionidae</taxon>
        <taxon>Arion</taxon>
    </lineage>
</organism>
<gene>
    <name evidence="13" type="primary">ORF101825</name>
</gene>
<evidence type="ECO:0000256" key="5">
    <source>
        <dbReference type="ARBA" id="ARBA00023034"/>
    </source>
</evidence>
<dbReference type="EMBL" id="HACG01029984">
    <property type="protein sequence ID" value="CEK76849.1"/>
    <property type="molecule type" value="Transcribed_RNA"/>
</dbReference>
<feature type="transmembrane region" description="Helical" evidence="10">
    <location>
        <begin position="167"/>
        <end position="185"/>
    </location>
</feature>
<dbReference type="GO" id="GO:0005783">
    <property type="term" value="C:endoplasmic reticulum"/>
    <property type="evidence" value="ECO:0007669"/>
    <property type="project" value="TreeGrafter"/>
</dbReference>
<keyword evidence="2 10" id="KW-0808">Transferase</keyword>
<evidence type="ECO:0000259" key="12">
    <source>
        <dbReference type="Pfam" id="PF01529"/>
    </source>
</evidence>
<keyword evidence="9 10" id="KW-0012">Acyltransferase</keyword>
<evidence type="ECO:0000256" key="11">
    <source>
        <dbReference type="SAM" id="MobiDB-lite"/>
    </source>
</evidence>
<dbReference type="PANTHER" id="PTHR22883">
    <property type="entry name" value="ZINC FINGER DHHC DOMAIN CONTAINING PROTEIN"/>
    <property type="match status" value="1"/>
</dbReference>